<evidence type="ECO:0000259" key="3">
    <source>
        <dbReference type="PROSITE" id="PS51186"/>
    </source>
</evidence>
<dbReference type="GO" id="GO:0005840">
    <property type="term" value="C:ribosome"/>
    <property type="evidence" value="ECO:0007669"/>
    <property type="project" value="UniProtKB-KW"/>
</dbReference>
<name>A0A1M6D8R0_9FLAO</name>
<dbReference type="PANTHER" id="PTHR43800">
    <property type="entry name" value="PEPTIDYL-LYSINE N-ACETYLTRANSFERASE YJAB"/>
    <property type="match status" value="1"/>
</dbReference>
<dbReference type="Proteomes" id="UP000184488">
    <property type="component" value="Unassembled WGS sequence"/>
</dbReference>
<organism evidence="4 5">
    <name type="scientific">Flavobacterium terrae</name>
    <dbReference type="NCBI Taxonomy" id="415425"/>
    <lineage>
        <taxon>Bacteria</taxon>
        <taxon>Pseudomonadati</taxon>
        <taxon>Bacteroidota</taxon>
        <taxon>Flavobacteriia</taxon>
        <taxon>Flavobacteriales</taxon>
        <taxon>Flavobacteriaceae</taxon>
        <taxon>Flavobacterium</taxon>
    </lineage>
</organism>
<reference evidence="5" key="1">
    <citation type="submission" date="2016-11" db="EMBL/GenBank/DDBJ databases">
        <authorList>
            <person name="Varghese N."/>
            <person name="Submissions S."/>
        </authorList>
    </citation>
    <scope>NUCLEOTIDE SEQUENCE [LARGE SCALE GENOMIC DNA]</scope>
    <source>
        <strain evidence="5">DSM 18829</strain>
    </source>
</reference>
<evidence type="ECO:0000313" key="4">
    <source>
        <dbReference type="EMBL" id="SHI69605.1"/>
    </source>
</evidence>
<accession>A0A1M6D8R0</accession>
<dbReference type="EMBL" id="FQZI01000002">
    <property type="protein sequence ID" value="SHI69605.1"/>
    <property type="molecule type" value="Genomic_DNA"/>
</dbReference>
<dbReference type="PROSITE" id="PS51186">
    <property type="entry name" value="GNAT"/>
    <property type="match status" value="1"/>
</dbReference>
<keyword evidence="4" id="KW-0687">Ribonucleoprotein</keyword>
<dbReference type="CDD" id="cd04301">
    <property type="entry name" value="NAT_SF"/>
    <property type="match status" value="1"/>
</dbReference>
<keyword evidence="1" id="KW-0808">Transferase</keyword>
<dbReference type="RefSeq" id="WP_073309705.1">
    <property type="nucleotide sequence ID" value="NZ_FQZI01000002.1"/>
</dbReference>
<dbReference type="OrthoDB" id="9800604at2"/>
<dbReference type="PANTHER" id="PTHR43800:SF1">
    <property type="entry name" value="PEPTIDYL-LYSINE N-ACETYLTRANSFERASE YJAB"/>
    <property type="match status" value="1"/>
</dbReference>
<dbReference type="GO" id="GO:0016747">
    <property type="term" value="F:acyltransferase activity, transferring groups other than amino-acyl groups"/>
    <property type="evidence" value="ECO:0007669"/>
    <property type="project" value="InterPro"/>
</dbReference>
<keyword evidence="2" id="KW-0012">Acyltransferase</keyword>
<dbReference type="InterPro" id="IPR016181">
    <property type="entry name" value="Acyl_CoA_acyltransferase"/>
</dbReference>
<keyword evidence="4" id="KW-0689">Ribosomal protein</keyword>
<dbReference type="Gene3D" id="3.40.630.30">
    <property type="match status" value="1"/>
</dbReference>
<dbReference type="STRING" id="415425.SAMN05444363_1309"/>
<feature type="domain" description="N-acetyltransferase" evidence="3">
    <location>
        <begin position="20"/>
        <end position="165"/>
    </location>
</feature>
<dbReference type="Pfam" id="PF13673">
    <property type="entry name" value="Acetyltransf_10"/>
    <property type="match status" value="1"/>
</dbReference>
<dbReference type="SUPFAM" id="SSF55729">
    <property type="entry name" value="Acyl-CoA N-acyltransferases (Nat)"/>
    <property type="match status" value="1"/>
</dbReference>
<evidence type="ECO:0000256" key="2">
    <source>
        <dbReference type="ARBA" id="ARBA00023315"/>
    </source>
</evidence>
<protein>
    <submittedName>
        <fullName evidence="4">Ribosomal protein S18 acetylase RimI</fullName>
    </submittedName>
</protein>
<keyword evidence="5" id="KW-1185">Reference proteome</keyword>
<dbReference type="AlphaFoldDB" id="A0A1M6D8R0"/>
<gene>
    <name evidence="4" type="ORF">SAMN05444363_1309</name>
</gene>
<proteinExistence type="predicted"/>
<evidence type="ECO:0000256" key="1">
    <source>
        <dbReference type="ARBA" id="ARBA00022679"/>
    </source>
</evidence>
<sequence length="165" mass="19083">MQIIIQSSKQQLAIVRELAYKIWPDTYGEILSVGQLNYMLDNFYSISSLEEQFDSGHVFLFVEEDGQYLGFAAYETDCKEKGKTKLHKIYVMPNTQGKGIGKFLLNEVEQRTKQAENNFLFLNVNKYNKAVSFYEKQGFVKIADEVIDIGQGYVMDDFVMEKLIK</sequence>
<evidence type="ECO:0000313" key="5">
    <source>
        <dbReference type="Proteomes" id="UP000184488"/>
    </source>
</evidence>
<dbReference type="InterPro" id="IPR000182">
    <property type="entry name" value="GNAT_dom"/>
</dbReference>